<sequence>MTPVYGNSDFSIGTRGEAVRSDPLSYPPRGLSREEAARYVGVGITKFDQMVSDRRMPKAKKVDGRVIWDRIKLEAAFADLPGDDEENIVDFLLQGNHRKE</sequence>
<protein>
    <recommendedName>
        <fullName evidence="4">DNA-binding protein</fullName>
    </recommendedName>
</protein>
<comment type="caution">
    <text evidence="2">The sequence shown here is derived from an EMBL/GenBank/DDBJ whole genome shotgun (WGS) entry which is preliminary data.</text>
</comment>
<evidence type="ECO:0008006" key="4">
    <source>
        <dbReference type="Google" id="ProtNLM"/>
    </source>
</evidence>
<dbReference type="RefSeq" id="WP_354463156.1">
    <property type="nucleotide sequence ID" value="NZ_JBEWSZ010000002.1"/>
</dbReference>
<dbReference type="EMBL" id="JBEWSZ010000002">
    <property type="protein sequence ID" value="MET2830885.1"/>
    <property type="molecule type" value="Genomic_DNA"/>
</dbReference>
<proteinExistence type="predicted"/>
<reference evidence="2 3" key="1">
    <citation type="submission" date="2024-06" db="EMBL/GenBank/DDBJ databases">
        <authorList>
            <person name="Kim D.-U."/>
        </authorList>
    </citation>
    <scope>NUCLEOTIDE SEQUENCE [LARGE SCALE GENOMIC DNA]</scope>
    <source>
        <strain evidence="2 3">KACC15460</strain>
    </source>
</reference>
<name>A0ABV2DLA6_9HYPH</name>
<evidence type="ECO:0000256" key="1">
    <source>
        <dbReference type="SAM" id="MobiDB-lite"/>
    </source>
</evidence>
<accession>A0ABV2DLA6</accession>
<evidence type="ECO:0000313" key="2">
    <source>
        <dbReference type="EMBL" id="MET2830885.1"/>
    </source>
</evidence>
<dbReference type="Proteomes" id="UP001548832">
    <property type="component" value="Unassembled WGS sequence"/>
</dbReference>
<feature type="region of interest" description="Disordered" evidence="1">
    <location>
        <begin position="1"/>
        <end position="30"/>
    </location>
</feature>
<organism evidence="2 3">
    <name type="scientific">Mesorhizobium shangrilense</name>
    <dbReference type="NCBI Taxonomy" id="460060"/>
    <lineage>
        <taxon>Bacteria</taxon>
        <taxon>Pseudomonadati</taxon>
        <taxon>Pseudomonadota</taxon>
        <taxon>Alphaproteobacteria</taxon>
        <taxon>Hyphomicrobiales</taxon>
        <taxon>Phyllobacteriaceae</taxon>
        <taxon>Mesorhizobium</taxon>
    </lineage>
</organism>
<evidence type="ECO:0000313" key="3">
    <source>
        <dbReference type="Proteomes" id="UP001548832"/>
    </source>
</evidence>
<gene>
    <name evidence="2" type="ORF">ABVQ20_28250</name>
</gene>
<keyword evidence="3" id="KW-1185">Reference proteome</keyword>